<dbReference type="EMBL" id="UGNP01000001">
    <property type="protein sequence ID" value="STX10195.1"/>
    <property type="molecule type" value="Genomic_DNA"/>
</dbReference>
<keyword evidence="4" id="KW-1185">Reference proteome</keyword>
<reference evidence="1 3" key="1">
    <citation type="submission" date="2018-06" db="EMBL/GenBank/DDBJ databases">
        <authorList>
            <consortium name="Pathogen Informatics"/>
            <person name="Doyle S."/>
        </authorList>
    </citation>
    <scope>NUCLEOTIDE SEQUENCE [LARGE SCALE GENOMIC DNA]</scope>
    <source>
        <strain evidence="1 3">NCTC10597</strain>
    </source>
</reference>
<protein>
    <recommendedName>
        <fullName evidence="5">Tetratricopeptide repeat protein</fullName>
    </recommendedName>
</protein>
<accession>A0A2U3AHF9</accession>
<organism evidence="1 3">
    <name type="scientific">Kurthia zopfii</name>
    <dbReference type="NCBI Taxonomy" id="1650"/>
    <lineage>
        <taxon>Bacteria</taxon>
        <taxon>Bacillati</taxon>
        <taxon>Bacillota</taxon>
        <taxon>Bacilli</taxon>
        <taxon>Bacillales</taxon>
        <taxon>Caryophanaceae</taxon>
        <taxon>Kurthia</taxon>
    </lineage>
</organism>
<dbReference type="AlphaFoldDB" id="A0A2U3AHF9"/>
<evidence type="ECO:0000313" key="1">
    <source>
        <dbReference type="EMBL" id="STX10195.1"/>
    </source>
</evidence>
<gene>
    <name evidence="2" type="ORF">DFR61_10135</name>
    <name evidence="1" type="ORF">NCTC10597_01910</name>
</gene>
<dbReference type="RefSeq" id="WP_109348233.1">
    <property type="nucleotide sequence ID" value="NZ_BJUE01000016.1"/>
</dbReference>
<dbReference type="OrthoDB" id="2364593at2"/>
<proteinExistence type="predicted"/>
<dbReference type="InterPro" id="IPR011990">
    <property type="entry name" value="TPR-like_helical_dom_sf"/>
</dbReference>
<dbReference type="EMBL" id="SNZG01000001">
    <property type="protein sequence ID" value="TDR44199.1"/>
    <property type="molecule type" value="Genomic_DNA"/>
</dbReference>
<evidence type="ECO:0000313" key="3">
    <source>
        <dbReference type="Proteomes" id="UP000254330"/>
    </source>
</evidence>
<evidence type="ECO:0000313" key="4">
    <source>
        <dbReference type="Proteomes" id="UP000294641"/>
    </source>
</evidence>
<dbReference type="SUPFAM" id="SSF48452">
    <property type="entry name" value="TPR-like"/>
    <property type="match status" value="1"/>
</dbReference>
<evidence type="ECO:0008006" key="5">
    <source>
        <dbReference type="Google" id="ProtNLM"/>
    </source>
</evidence>
<comment type="caution">
    <text evidence="1">The sequence shown here is derived from an EMBL/GenBank/DDBJ whole genome shotgun (WGS) entry which is preliminary data.</text>
</comment>
<evidence type="ECO:0000313" key="2">
    <source>
        <dbReference type="EMBL" id="TDR44199.1"/>
    </source>
</evidence>
<dbReference type="Proteomes" id="UP000294641">
    <property type="component" value="Unassembled WGS sequence"/>
</dbReference>
<sequence length="327" mass="37529">MKKKEVKFLSKNVVMFPGMYDRLLTEAHSAAEELDYSTAVEKFSEAFKCGDGDEHSLAVFAYSLYELRMFEEAREVAETLLALGPDRYIEAMELYLSICMELRDFHHVNKLVSSLLEENIVPEPSIEKFQSILNLSEKLTGLSEEAVTVETPSNEMFELDMFKSLPIYTQMQHVSMLENMNIRPIVEEIIAIIEDMDLHPIIRSVALYMLVVQQVECEVQVEKFGHSESVNTSKLAFPEELPVTKEVLSLIEDLLLKESSMYEVAKPMITRHILASYPFEWFGHEPNEVAQGYVDFIHMIFGQSNPEMNEMISIIEDLEVNSHLPEV</sequence>
<reference evidence="2 4" key="2">
    <citation type="submission" date="2019-03" db="EMBL/GenBank/DDBJ databases">
        <title>Genomic Encyclopedia of Type Strains, Phase IV (KMG-IV): sequencing the most valuable type-strain genomes for metagenomic binning, comparative biology and taxonomic classification.</title>
        <authorList>
            <person name="Goeker M."/>
        </authorList>
    </citation>
    <scope>NUCLEOTIDE SEQUENCE [LARGE SCALE GENOMIC DNA]</scope>
    <source>
        <strain evidence="2 4">DSM 20580</strain>
    </source>
</reference>
<dbReference type="SUPFAM" id="SSF116965">
    <property type="entry name" value="Hypothetical protein MPN330"/>
    <property type="match status" value="1"/>
</dbReference>
<dbReference type="Proteomes" id="UP000254330">
    <property type="component" value="Unassembled WGS sequence"/>
</dbReference>
<name>A0A2U3AHF9_9BACL</name>
<dbReference type="Gene3D" id="1.25.40.10">
    <property type="entry name" value="Tetratricopeptide repeat domain"/>
    <property type="match status" value="1"/>
</dbReference>